<feature type="transmembrane region" description="Helical" evidence="12">
    <location>
        <begin position="598"/>
        <end position="617"/>
    </location>
</feature>
<evidence type="ECO:0000313" key="15">
    <source>
        <dbReference type="Proteomes" id="UP000293995"/>
    </source>
</evidence>
<dbReference type="Pfam" id="PF00005">
    <property type="entry name" value="ABC_tran"/>
    <property type="match status" value="1"/>
</dbReference>
<dbReference type="PROSITE" id="PS00211">
    <property type="entry name" value="ABC_TRANSPORTER_1"/>
    <property type="match status" value="1"/>
</dbReference>
<dbReference type="Pfam" id="PF02687">
    <property type="entry name" value="FtsX"/>
    <property type="match status" value="1"/>
</dbReference>
<dbReference type="Pfam" id="PF12704">
    <property type="entry name" value="MacB_PCD"/>
    <property type="match status" value="1"/>
</dbReference>
<evidence type="ECO:0000256" key="3">
    <source>
        <dbReference type="ARBA" id="ARBA00022475"/>
    </source>
</evidence>
<comment type="subcellular location">
    <subcellularLocation>
        <location evidence="1">Cell inner membrane</location>
        <topology evidence="1">Multi-pass membrane protein</topology>
    </subcellularLocation>
</comment>
<dbReference type="FunFam" id="3.40.50.300:FF:000032">
    <property type="entry name" value="Export ABC transporter ATP-binding protein"/>
    <property type="match status" value="1"/>
</dbReference>
<evidence type="ECO:0000256" key="8">
    <source>
        <dbReference type="ARBA" id="ARBA00022989"/>
    </source>
</evidence>
<evidence type="ECO:0000256" key="7">
    <source>
        <dbReference type="ARBA" id="ARBA00022840"/>
    </source>
</evidence>
<feature type="domain" description="ABC transporter" evidence="13">
    <location>
        <begin position="6"/>
        <end position="240"/>
    </location>
</feature>
<dbReference type="PANTHER" id="PTHR24220:SF648">
    <property type="entry name" value="ABC TRANSPORTER ATP-BINDING PROTEIN YTRE"/>
    <property type="match status" value="1"/>
</dbReference>
<dbReference type="InterPro" id="IPR015854">
    <property type="entry name" value="ABC_transpr_LolD-like"/>
</dbReference>
<evidence type="ECO:0000256" key="2">
    <source>
        <dbReference type="ARBA" id="ARBA00022448"/>
    </source>
</evidence>
<protein>
    <submittedName>
        <fullName evidence="14">ATP-binding cassette domain-containing protein</fullName>
    </submittedName>
</protein>
<evidence type="ECO:0000256" key="1">
    <source>
        <dbReference type="ARBA" id="ARBA00004429"/>
    </source>
</evidence>
<dbReference type="Proteomes" id="UP000293995">
    <property type="component" value="Chromosome"/>
</dbReference>
<organism evidence="14 15">
    <name type="scientific">Microbacterium protaetiae</name>
    <dbReference type="NCBI Taxonomy" id="2509458"/>
    <lineage>
        <taxon>Bacteria</taxon>
        <taxon>Bacillati</taxon>
        <taxon>Actinomycetota</taxon>
        <taxon>Actinomycetes</taxon>
        <taxon>Micrococcales</taxon>
        <taxon>Microbacteriaceae</taxon>
        <taxon>Microbacterium</taxon>
    </lineage>
</organism>
<keyword evidence="15" id="KW-1185">Reference proteome</keyword>
<dbReference type="InterPro" id="IPR003439">
    <property type="entry name" value="ABC_transporter-like_ATP-bd"/>
</dbReference>
<dbReference type="PANTHER" id="PTHR24220">
    <property type="entry name" value="IMPORT ATP-BINDING PROTEIN"/>
    <property type="match status" value="1"/>
</dbReference>
<dbReference type="GO" id="GO:0005886">
    <property type="term" value="C:plasma membrane"/>
    <property type="evidence" value="ECO:0007669"/>
    <property type="project" value="UniProtKB-SubCell"/>
</dbReference>
<feature type="transmembrane region" description="Helical" evidence="12">
    <location>
        <begin position="511"/>
        <end position="534"/>
    </location>
</feature>
<evidence type="ECO:0000256" key="12">
    <source>
        <dbReference type="SAM" id="Phobius"/>
    </source>
</evidence>
<dbReference type="InterPro" id="IPR003838">
    <property type="entry name" value="ABC3_permease_C"/>
</dbReference>
<dbReference type="GO" id="GO:0098796">
    <property type="term" value="C:membrane protein complex"/>
    <property type="evidence" value="ECO:0007669"/>
    <property type="project" value="UniProtKB-ARBA"/>
</dbReference>
<proteinExistence type="inferred from homology"/>
<comment type="similarity">
    <text evidence="10">Belongs to the ABC-4 integral membrane protein family.</text>
</comment>
<keyword evidence="3" id="KW-1003">Cell membrane</keyword>
<evidence type="ECO:0000256" key="9">
    <source>
        <dbReference type="ARBA" id="ARBA00023136"/>
    </source>
</evidence>
<name>A0A4P6EG28_9MICO</name>
<dbReference type="KEGG" id="mprt:ET475_15490"/>
<keyword evidence="8 12" id="KW-1133">Transmembrane helix</keyword>
<keyword evidence="5 12" id="KW-0812">Transmembrane</keyword>
<keyword evidence="9 12" id="KW-0472">Membrane</keyword>
<dbReference type="Gene3D" id="3.40.50.300">
    <property type="entry name" value="P-loop containing nucleotide triphosphate hydrolases"/>
    <property type="match status" value="1"/>
</dbReference>
<evidence type="ECO:0000256" key="4">
    <source>
        <dbReference type="ARBA" id="ARBA00022519"/>
    </source>
</evidence>
<dbReference type="PROSITE" id="PS50893">
    <property type="entry name" value="ABC_TRANSPORTER_2"/>
    <property type="match status" value="1"/>
</dbReference>
<dbReference type="GO" id="GO:0005524">
    <property type="term" value="F:ATP binding"/>
    <property type="evidence" value="ECO:0007669"/>
    <property type="project" value="UniProtKB-KW"/>
</dbReference>
<dbReference type="InterPro" id="IPR025857">
    <property type="entry name" value="MacB_PCD"/>
</dbReference>
<dbReference type="InterPro" id="IPR017911">
    <property type="entry name" value="MacB-like_ATP-bd"/>
</dbReference>
<dbReference type="AlphaFoldDB" id="A0A4P6EG28"/>
<dbReference type="InterPro" id="IPR027417">
    <property type="entry name" value="P-loop_NTPase"/>
</dbReference>
<keyword evidence="2" id="KW-0813">Transport</keyword>
<dbReference type="GO" id="GO:0016887">
    <property type="term" value="F:ATP hydrolysis activity"/>
    <property type="evidence" value="ECO:0007669"/>
    <property type="project" value="InterPro"/>
</dbReference>
<dbReference type="OrthoDB" id="4814201at2"/>
<evidence type="ECO:0000256" key="10">
    <source>
        <dbReference type="ARBA" id="ARBA00038076"/>
    </source>
</evidence>
<evidence type="ECO:0000256" key="11">
    <source>
        <dbReference type="ARBA" id="ARBA00038388"/>
    </source>
</evidence>
<dbReference type="InterPro" id="IPR003593">
    <property type="entry name" value="AAA+_ATPase"/>
</dbReference>
<keyword evidence="6" id="KW-0547">Nucleotide-binding</keyword>
<keyword evidence="4" id="KW-0997">Cell inner membrane</keyword>
<dbReference type="SUPFAM" id="SSF52540">
    <property type="entry name" value="P-loop containing nucleoside triphosphate hydrolases"/>
    <property type="match status" value="1"/>
</dbReference>
<dbReference type="EMBL" id="CP035494">
    <property type="protein sequence ID" value="QAY61245.1"/>
    <property type="molecule type" value="Genomic_DNA"/>
</dbReference>
<dbReference type="SMART" id="SM00382">
    <property type="entry name" value="AAA"/>
    <property type="match status" value="1"/>
</dbReference>
<evidence type="ECO:0000256" key="5">
    <source>
        <dbReference type="ARBA" id="ARBA00022692"/>
    </source>
</evidence>
<feature type="transmembrane region" description="Helical" evidence="12">
    <location>
        <begin position="267"/>
        <end position="288"/>
    </location>
</feature>
<dbReference type="CDD" id="cd03255">
    <property type="entry name" value="ABC_MJ0796_LolCDE_FtsE"/>
    <property type="match status" value="1"/>
</dbReference>
<comment type="similarity">
    <text evidence="11">Belongs to the ABC transporter superfamily. Macrolide exporter (TC 3.A.1.122) family.</text>
</comment>
<evidence type="ECO:0000313" key="14">
    <source>
        <dbReference type="EMBL" id="QAY61245.1"/>
    </source>
</evidence>
<dbReference type="GO" id="GO:0022857">
    <property type="term" value="F:transmembrane transporter activity"/>
    <property type="evidence" value="ECO:0007669"/>
    <property type="project" value="UniProtKB-ARBA"/>
</dbReference>
<evidence type="ECO:0000256" key="6">
    <source>
        <dbReference type="ARBA" id="ARBA00022741"/>
    </source>
</evidence>
<feature type="transmembrane region" description="Helical" evidence="12">
    <location>
        <begin position="554"/>
        <end position="578"/>
    </location>
</feature>
<sequence length="632" mass="65710">MSAMRIRVDDLCRAFGVTRALDDVSLQIGEGEFVAIEGPSGGGKSTLLNILGLLDSPDSGVYLLDGVDTASLSRRESARLRSTTLGFVFQAFHLLDRRAVIDSVELGLLYRGVRRSERRARAVEALEAVGLGDQIWQSANTLSGGQRQRVAIARVLASGAPLVLADEPTGNLDSENGDAVFQQLRALADAGATVVMVTHSHELAERADRVVTIKDGRIAGGSQRQAASPALAMSASVSAHHERPSTLRPFDVLRDAFESLLSRTGRMAGLVGSVALAVGLVVATLGIMGSARAQVSSQFDAHESRDVTVGWSADDFPAGAPDPDAIRVALSGLRGVGAVATLDDYDALPVAATAMRPALNVPVSGVSSDYPGAARLEVEWSRRPLVQLSGNEALVGKSLAAQLGLPAVTMRPTIEISGLVFSVVGVITSAPRSPAQTGAVLVGPDGVKTLRLADPQHRSALILSHTGAAQQIAHQAPLAVNPFRPSSVTVRAPVDPTTVRSEVEASVQTTLFILTGVSLLVAIASLTNAMSLSIGERKQEIGLRRALGARSVHIASLVSCEAAIVGFIGGLVGLLAGLGAVLTMTIVQGWSPIFDLRLAPGAIACGVLVGVLGSIVATRRAARIRPSDALRL</sequence>
<dbReference type="InterPro" id="IPR017871">
    <property type="entry name" value="ABC_transporter-like_CS"/>
</dbReference>
<keyword evidence="7 14" id="KW-0067">ATP-binding</keyword>
<gene>
    <name evidence="14" type="ORF">ET475_15490</name>
</gene>
<accession>A0A4P6EG28</accession>
<evidence type="ECO:0000259" key="13">
    <source>
        <dbReference type="PROSITE" id="PS50893"/>
    </source>
</evidence>
<reference evidence="14 15" key="1">
    <citation type="submission" date="2019-01" db="EMBL/GenBank/DDBJ databases">
        <title>Genome sequencing of strain DFW100M-13.</title>
        <authorList>
            <person name="Heo J."/>
            <person name="Kim S.-J."/>
            <person name="Kim J.-S."/>
            <person name="Hong S.-B."/>
            <person name="Kwon S.-W."/>
        </authorList>
    </citation>
    <scope>NUCLEOTIDE SEQUENCE [LARGE SCALE GENOMIC DNA]</scope>
    <source>
        <strain evidence="14 15">DFW100M-13</strain>
    </source>
</reference>